<name>A0A2M8LXZ1_9ACTN</name>
<protein>
    <submittedName>
        <fullName evidence="2">Uncharacterized protein</fullName>
    </submittedName>
</protein>
<dbReference type="Proteomes" id="UP000230407">
    <property type="component" value="Unassembled WGS sequence"/>
</dbReference>
<evidence type="ECO:0000313" key="5">
    <source>
        <dbReference type="Proteomes" id="UP000230407"/>
    </source>
</evidence>
<evidence type="ECO:0000313" key="2">
    <source>
        <dbReference type="EMBL" id="PJE96836.1"/>
    </source>
</evidence>
<comment type="caution">
    <text evidence="2">The sequence shown here is derived from an EMBL/GenBank/DDBJ whole genome shotgun (WGS) entry which is preliminary data.</text>
</comment>
<dbReference type="EMBL" id="PGGW01000070">
    <property type="protein sequence ID" value="PJE93955.1"/>
    <property type="molecule type" value="Genomic_DNA"/>
</dbReference>
<dbReference type="EMBL" id="PGGW01000039">
    <property type="protein sequence ID" value="PJE97574.1"/>
    <property type="molecule type" value="Genomic_DNA"/>
</dbReference>
<gene>
    <name evidence="4" type="ORF">CUT44_10480</name>
    <name evidence="3" type="ORF">CUT44_11805</name>
    <name evidence="2" type="ORF">CUT44_16110</name>
    <name evidence="1" type="ORF">CUT44_30885</name>
</gene>
<sequence length="95" mass="9900">MAYRAEVVAYCGVPGPGVCHLGGCFSPRVGERAVRIAASLGPEAAARFLTWAHEAGTGSTRRLLCAGRAVVYSHTSAGCLWELSLRPVPQVTGGM</sequence>
<dbReference type="RefSeq" id="WP_100201663.1">
    <property type="nucleotide sequence ID" value="NZ_PGGW01000039.1"/>
</dbReference>
<proteinExistence type="predicted"/>
<evidence type="ECO:0000313" key="4">
    <source>
        <dbReference type="EMBL" id="PJE97574.1"/>
    </source>
</evidence>
<keyword evidence="5" id="KW-1185">Reference proteome</keyword>
<organism evidence="2 5">
    <name type="scientific">Streptomyces carminius</name>
    <dbReference type="NCBI Taxonomy" id="2665496"/>
    <lineage>
        <taxon>Bacteria</taxon>
        <taxon>Bacillati</taxon>
        <taxon>Actinomycetota</taxon>
        <taxon>Actinomycetes</taxon>
        <taxon>Kitasatosporales</taxon>
        <taxon>Streptomycetaceae</taxon>
        <taxon>Streptomyces</taxon>
    </lineage>
</organism>
<dbReference type="AlphaFoldDB" id="A0A2M8LXZ1"/>
<reference evidence="2 5" key="1">
    <citation type="submission" date="2017-11" db="EMBL/GenBank/DDBJ databases">
        <title>Streptomyces carmine sp. nov., a novel actinomycete isolated from Sophora alopecuroides in Xinjiang, China.</title>
        <authorList>
            <person name="Wang Y."/>
            <person name="Luo X."/>
            <person name="Wan C."/>
            <person name="Zhang L."/>
        </authorList>
    </citation>
    <scope>NUCLEOTIDE SEQUENCE [LARGE SCALE GENOMIC DNA]</scope>
    <source>
        <strain evidence="2 5">TRM SA0054</strain>
    </source>
</reference>
<accession>A0A2M8LXZ1</accession>
<evidence type="ECO:0000313" key="3">
    <source>
        <dbReference type="EMBL" id="PJE97370.1"/>
    </source>
</evidence>
<evidence type="ECO:0000313" key="1">
    <source>
        <dbReference type="EMBL" id="PJE93955.1"/>
    </source>
</evidence>
<dbReference type="EMBL" id="PGGW01000040">
    <property type="protein sequence ID" value="PJE97370.1"/>
    <property type="molecule type" value="Genomic_DNA"/>
</dbReference>
<dbReference type="EMBL" id="PGGW01000056">
    <property type="protein sequence ID" value="PJE96836.1"/>
    <property type="molecule type" value="Genomic_DNA"/>
</dbReference>